<dbReference type="Proteomes" id="UP000571017">
    <property type="component" value="Unassembled WGS sequence"/>
</dbReference>
<keyword evidence="2" id="KW-0472">Membrane</keyword>
<keyword evidence="2" id="KW-0812">Transmembrane</keyword>
<feature type="domain" description="Sporulation membrane protein YtrI C-terminal" evidence="3">
    <location>
        <begin position="79"/>
        <end position="162"/>
    </location>
</feature>
<keyword evidence="1" id="KW-0175">Coiled coil</keyword>
<dbReference type="Pfam" id="PF26347">
    <property type="entry name" value="YtrI_sporulation"/>
    <property type="match status" value="1"/>
</dbReference>
<keyword evidence="5" id="KW-1185">Reference proteome</keyword>
<protein>
    <recommendedName>
        <fullName evidence="3">Sporulation membrane protein YtrI C-terminal domain-containing protein</fullName>
    </recommendedName>
</protein>
<evidence type="ECO:0000313" key="4">
    <source>
        <dbReference type="EMBL" id="MBA2173344.1"/>
    </source>
</evidence>
<gene>
    <name evidence="4" type="ORF">H0266_00365</name>
</gene>
<sequence length="165" mass="19045">MHIPPLYKKKEWKRFFAGLSLGAIIGYMFFLFIYGQQQENITKEHIQLTAEFNELEDKYEHLLNNPKKGKEAEPTKVNEVVVNYANAKKLEVDLLTQHQLTSLVKELLASIHGQDLNTISTQVDLIISTVESKDYVIDQMTYQLEVRKLIVAKEVTLDLEIKLVP</sequence>
<dbReference type="EMBL" id="JACEFG010000001">
    <property type="protein sequence ID" value="MBA2173344.1"/>
    <property type="molecule type" value="Genomic_DNA"/>
</dbReference>
<reference evidence="4 5" key="1">
    <citation type="journal article" date="2004" name="Extremophiles">
        <title>Halobacillus locisalis sp. nov., a halophilic bacterium isolated from a marine solar saltern of the Yellow Sea in Korea.</title>
        <authorList>
            <person name="Yoon J.H."/>
            <person name="Kang K.H."/>
            <person name="Oh T.K."/>
            <person name="Park Y.H."/>
        </authorList>
    </citation>
    <scope>NUCLEOTIDE SEQUENCE [LARGE SCALE GENOMIC DNA]</scope>
    <source>
        <strain evidence="4 5">KCTC 3788</strain>
    </source>
</reference>
<dbReference type="InterPro" id="IPR058620">
    <property type="entry name" value="YtrI_C"/>
</dbReference>
<keyword evidence="2" id="KW-1133">Transmembrane helix</keyword>
<dbReference type="InterPro" id="IPR048198">
    <property type="entry name" value="YtrI"/>
</dbReference>
<feature type="coiled-coil region" evidence="1">
    <location>
        <begin position="38"/>
        <end position="65"/>
    </location>
</feature>
<evidence type="ECO:0000256" key="2">
    <source>
        <dbReference type="SAM" id="Phobius"/>
    </source>
</evidence>
<dbReference type="AlphaFoldDB" id="A0A838CMZ1"/>
<accession>A0A838CMZ1</accession>
<dbReference type="NCBIfam" id="NF041479">
    <property type="entry name" value="spor_membprot_YtrI"/>
    <property type="match status" value="1"/>
</dbReference>
<dbReference type="RefSeq" id="WP_181470415.1">
    <property type="nucleotide sequence ID" value="NZ_JACEFG010000001.1"/>
</dbReference>
<organism evidence="4 5">
    <name type="scientific">Halobacillus locisalis</name>
    <dbReference type="NCBI Taxonomy" id="220753"/>
    <lineage>
        <taxon>Bacteria</taxon>
        <taxon>Bacillati</taxon>
        <taxon>Bacillota</taxon>
        <taxon>Bacilli</taxon>
        <taxon>Bacillales</taxon>
        <taxon>Bacillaceae</taxon>
        <taxon>Halobacillus</taxon>
    </lineage>
</organism>
<feature type="transmembrane region" description="Helical" evidence="2">
    <location>
        <begin position="12"/>
        <end position="34"/>
    </location>
</feature>
<evidence type="ECO:0000256" key="1">
    <source>
        <dbReference type="SAM" id="Coils"/>
    </source>
</evidence>
<evidence type="ECO:0000259" key="3">
    <source>
        <dbReference type="Pfam" id="PF26347"/>
    </source>
</evidence>
<comment type="caution">
    <text evidence="4">The sequence shown here is derived from an EMBL/GenBank/DDBJ whole genome shotgun (WGS) entry which is preliminary data.</text>
</comment>
<name>A0A838CMZ1_9BACI</name>
<proteinExistence type="predicted"/>
<evidence type="ECO:0000313" key="5">
    <source>
        <dbReference type="Proteomes" id="UP000571017"/>
    </source>
</evidence>